<dbReference type="PROSITE" id="PS51257">
    <property type="entry name" value="PROKAR_LIPOPROTEIN"/>
    <property type="match status" value="1"/>
</dbReference>
<name>A0A165QH50_9FLAO</name>
<keyword evidence="3" id="KW-1185">Reference proteome</keyword>
<protein>
    <recommendedName>
        <fullName evidence="4">DUF4374 domain-containing protein</fullName>
    </recommendedName>
</protein>
<evidence type="ECO:0000256" key="1">
    <source>
        <dbReference type="SAM" id="SignalP"/>
    </source>
</evidence>
<feature type="signal peptide" evidence="1">
    <location>
        <begin position="1"/>
        <end position="21"/>
    </location>
</feature>
<gene>
    <name evidence="2" type="ORF">AV926_17215</name>
</gene>
<feature type="chain" id="PRO_5007864932" description="DUF4374 domain-containing protein" evidence="1">
    <location>
        <begin position="22"/>
        <end position="405"/>
    </location>
</feature>
<dbReference type="EMBL" id="LQNU01000087">
    <property type="protein sequence ID" value="KZE74972.1"/>
    <property type="molecule type" value="Genomic_DNA"/>
</dbReference>
<proteinExistence type="predicted"/>
<dbReference type="AlphaFoldDB" id="A0A165QH50"/>
<evidence type="ECO:0000313" key="2">
    <source>
        <dbReference type="EMBL" id="KZE74972.1"/>
    </source>
</evidence>
<dbReference type="RefSeq" id="WP_038987943.1">
    <property type="nucleotide sequence ID" value="NZ_JACAJT010000001.1"/>
</dbReference>
<dbReference type="Proteomes" id="UP000076630">
    <property type="component" value="Unassembled WGS sequence"/>
</dbReference>
<evidence type="ECO:0008006" key="4">
    <source>
        <dbReference type="Google" id="ProtNLM"/>
    </source>
</evidence>
<sequence>MNIIKKTLGVLSLALIASCSSDDNSGPKEPTTPPEGGKASSYVFVVNSLTGQEGGTKYIATAKTLTEGVVKIDKNNGIETDSYSFFVQNNQLMAAVYGFTGQSPLTFYSLNKQNEIVQGTKLATETIGSYGNIGNTEVVNATLGGNLFTINTELKQMTHKGAVDFDKLKYKDEEAGGRDLNGVFAVGTDKIYIPYSVSPKEGDTKYRENTFIAVVDYPSLKVSKTIIDDRTGLIGSWFGMNGIQQVEDGSVYAWSPAEKSKNPSAFIRIKNHEIDKGYFFDVQKASGGHKLSRAEYIGGNDFLVSFFVDKNIQSTWSGVTKLAIVNVSTKSIKWIDTIAEHEQMAYKQKIYVEKDKKTVHYVARIEKTNRFQVYNIDVATGIAKKGITIENASDVTAISKLESVQ</sequence>
<dbReference type="OrthoDB" id="738440at2"/>
<accession>A0A165QH50</accession>
<organism evidence="2 3">
    <name type="scientific">Myroides marinus</name>
    <dbReference type="NCBI Taxonomy" id="703342"/>
    <lineage>
        <taxon>Bacteria</taxon>
        <taxon>Pseudomonadati</taxon>
        <taxon>Bacteroidota</taxon>
        <taxon>Flavobacteriia</taxon>
        <taxon>Flavobacteriales</taxon>
        <taxon>Flavobacteriaceae</taxon>
        <taxon>Myroides</taxon>
    </lineage>
</organism>
<comment type="caution">
    <text evidence="2">The sequence shown here is derived from an EMBL/GenBank/DDBJ whole genome shotgun (WGS) entry which is preliminary data.</text>
</comment>
<dbReference type="Pfam" id="PF14298">
    <property type="entry name" value="DUF4374"/>
    <property type="match status" value="1"/>
</dbReference>
<reference evidence="2 3" key="1">
    <citation type="submission" date="2016-01" db="EMBL/GenBank/DDBJ databases">
        <title>Whole genome sequencing of Myroides marinus L41.</title>
        <authorList>
            <person name="Hong K.W."/>
        </authorList>
    </citation>
    <scope>NUCLEOTIDE SEQUENCE [LARGE SCALE GENOMIC DNA]</scope>
    <source>
        <strain evidence="2 3">L41</strain>
    </source>
</reference>
<keyword evidence="1" id="KW-0732">Signal</keyword>
<dbReference type="InterPro" id="IPR025401">
    <property type="entry name" value="DUF4374"/>
</dbReference>
<evidence type="ECO:0000313" key="3">
    <source>
        <dbReference type="Proteomes" id="UP000076630"/>
    </source>
</evidence>